<evidence type="ECO:0000313" key="7">
    <source>
        <dbReference type="EMBL" id="KZT34718.1"/>
    </source>
</evidence>
<feature type="compositionally biased region" description="Polar residues" evidence="5">
    <location>
        <begin position="171"/>
        <end position="183"/>
    </location>
</feature>
<reference evidence="7 8" key="1">
    <citation type="journal article" date="2016" name="Mol. Biol. Evol.">
        <title>Comparative Genomics of Early-Diverging Mushroom-Forming Fungi Provides Insights into the Origins of Lignocellulose Decay Capabilities.</title>
        <authorList>
            <person name="Nagy L.G."/>
            <person name="Riley R."/>
            <person name="Tritt A."/>
            <person name="Adam C."/>
            <person name="Daum C."/>
            <person name="Floudas D."/>
            <person name="Sun H."/>
            <person name="Yadav J.S."/>
            <person name="Pangilinan J."/>
            <person name="Larsson K.H."/>
            <person name="Matsuura K."/>
            <person name="Barry K."/>
            <person name="Labutti K."/>
            <person name="Kuo R."/>
            <person name="Ohm R.A."/>
            <person name="Bhattacharya S.S."/>
            <person name="Shirouzu T."/>
            <person name="Yoshinaga Y."/>
            <person name="Martin F.M."/>
            <person name="Grigoriev I.V."/>
            <person name="Hibbett D.S."/>
        </authorList>
    </citation>
    <scope>NUCLEOTIDE SEQUENCE [LARGE SCALE GENOMIC DNA]</scope>
    <source>
        <strain evidence="7 8">HHB10207 ss-3</strain>
    </source>
</reference>
<dbReference type="EMBL" id="KV428168">
    <property type="protein sequence ID" value="KZT34718.1"/>
    <property type="molecule type" value="Genomic_DNA"/>
</dbReference>
<dbReference type="OrthoDB" id="47330at2759"/>
<dbReference type="InterPro" id="IPR036855">
    <property type="entry name" value="Znf_CCCH_sf"/>
</dbReference>
<feature type="region of interest" description="Disordered" evidence="5">
    <location>
        <begin position="346"/>
        <end position="396"/>
    </location>
</feature>
<evidence type="ECO:0000256" key="5">
    <source>
        <dbReference type="SAM" id="MobiDB-lite"/>
    </source>
</evidence>
<feature type="region of interest" description="Disordered" evidence="5">
    <location>
        <begin position="422"/>
        <end position="480"/>
    </location>
</feature>
<evidence type="ECO:0000256" key="2">
    <source>
        <dbReference type="ARBA" id="ARBA00022771"/>
    </source>
</evidence>
<evidence type="ECO:0000256" key="1">
    <source>
        <dbReference type="ARBA" id="ARBA00022723"/>
    </source>
</evidence>
<dbReference type="InterPro" id="IPR000571">
    <property type="entry name" value="Znf_CCCH"/>
</dbReference>
<evidence type="ECO:0000313" key="8">
    <source>
        <dbReference type="Proteomes" id="UP000076798"/>
    </source>
</evidence>
<feature type="region of interest" description="Disordered" evidence="5">
    <location>
        <begin position="59"/>
        <end position="102"/>
    </location>
</feature>
<gene>
    <name evidence="7" type="ORF">SISSUDRAFT_250787</name>
</gene>
<dbReference type="SUPFAM" id="SSF90229">
    <property type="entry name" value="CCCH zinc finger"/>
    <property type="match status" value="1"/>
</dbReference>
<dbReference type="GO" id="GO:0008270">
    <property type="term" value="F:zinc ion binding"/>
    <property type="evidence" value="ECO:0007669"/>
    <property type="project" value="UniProtKB-KW"/>
</dbReference>
<keyword evidence="3 4" id="KW-0862">Zinc</keyword>
<dbReference type="Gene3D" id="4.10.1000.10">
    <property type="entry name" value="Zinc finger, CCCH-type"/>
    <property type="match status" value="1"/>
</dbReference>
<feature type="compositionally biased region" description="Low complexity" evidence="5">
    <location>
        <begin position="184"/>
        <end position="195"/>
    </location>
</feature>
<name>A0A165ZWU6_9AGAM</name>
<accession>A0A165ZWU6</accession>
<keyword evidence="2 4" id="KW-0863">Zinc-finger</keyword>
<dbReference type="PROSITE" id="PS50103">
    <property type="entry name" value="ZF_C3H1"/>
    <property type="match status" value="1"/>
</dbReference>
<evidence type="ECO:0000256" key="3">
    <source>
        <dbReference type="ARBA" id="ARBA00022833"/>
    </source>
</evidence>
<dbReference type="Pfam" id="PF00642">
    <property type="entry name" value="zf-CCCH"/>
    <property type="match status" value="1"/>
</dbReference>
<feature type="compositionally biased region" description="Polar residues" evidence="5">
    <location>
        <begin position="377"/>
        <end position="393"/>
    </location>
</feature>
<dbReference type="STRING" id="1314776.A0A165ZWU6"/>
<dbReference type="AlphaFoldDB" id="A0A165ZWU6"/>
<organism evidence="7 8">
    <name type="scientific">Sistotremastrum suecicum HHB10207 ss-3</name>
    <dbReference type="NCBI Taxonomy" id="1314776"/>
    <lineage>
        <taxon>Eukaryota</taxon>
        <taxon>Fungi</taxon>
        <taxon>Dikarya</taxon>
        <taxon>Basidiomycota</taxon>
        <taxon>Agaricomycotina</taxon>
        <taxon>Agaricomycetes</taxon>
        <taxon>Sistotremastrales</taxon>
        <taxon>Sistotremastraceae</taxon>
        <taxon>Sistotremastrum</taxon>
    </lineage>
</organism>
<feature type="compositionally biased region" description="Pro residues" evidence="5">
    <location>
        <begin position="461"/>
        <end position="471"/>
    </location>
</feature>
<feature type="compositionally biased region" description="Polar residues" evidence="5">
    <location>
        <begin position="422"/>
        <end position="434"/>
    </location>
</feature>
<keyword evidence="1 4" id="KW-0479">Metal-binding</keyword>
<keyword evidence="8" id="KW-1185">Reference proteome</keyword>
<protein>
    <recommendedName>
        <fullName evidence="6">C3H1-type domain-containing protein</fullName>
    </recommendedName>
</protein>
<feature type="zinc finger region" description="C3H1-type" evidence="4">
    <location>
        <begin position="9"/>
        <end position="36"/>
    </location>
</feature>
<proteinExistence type="predicted"/>
<dbReference type="Proteomes" id="UP000076798">
    <property type="component" value="Unassembled WGS sequence"/>
</dbReference>
<feature type="domain" description="C3H1-type" evidence="6">
    <location>
        <begin position="9"/>
        <end position="36"/>
    </location>
</feature>
<sequence length="488" mass="54003">MGVPDPPWLIKTRPCPFFQQGRCIFDHKCNFVHSIRSPLTIRVPLGYELDITLSDLASPSPSPAGQFLQPHAVSRQASPPTKPADTPRTSASDASAPFRPKAAKPILGTASFRAALEEKLRVRQGLIYKHVSQPPSPPDLEPEEEFTFEHIETPTTPPEHNEEFEPTFNNIITSSTPNRYGQQSSFSPEFSSIHSPDVRDVDTELSDPTLTYKSPAVFTRHNPSAPPSPSTQVPLSNAGSPIPFSYDVPIRRSLEHSPTLSTVRAPIHSLPENDFRQSLGHPLSPDDLEPNDEPLSDDEDEDDVTARIATVKGPLRILSPPRIQSSPVSPASRDIEVYEADMAINPFQPSPQLSPQLSPQHSPQPSPRQSLRQSPQYTLRHSLQHSPEHSPQQVRRAESIDLLEETAPAEGFFKVDENFTTLSPRHSDASLSSDGSEDDQSHPPASYQIEAFETQKNIVVSPPPPPPPENPEPTMSTRPWLKQLRLLI</sequence>
<evidence type="ECO:0000259" key="6">
    <source>
        <dbReference type="PROSITE" id="PS50103"/>
    </source>
</evidence>
<feature type="compositionally biased region" description="Low complexity" evidence="5">
    <location>
        <begin position="350"/>
        <end position="376"/>
    </location>
</feature>
<feature type="compositionally biased region" description="Acidic residues" evidence="5">
    <location>
        <begin position="286"/>
        <end position="302"/>
    </location>
</feature>
<feature type="region of interest" description="Disordered" evidence="5">
    <location>
        <begin position="171"/>
        <end position="238"/>
    </location>
</feature>
<evidence type="ECO:0000256" key="4">
    <source>
        <dbReference type="PROSITE-ProRule" id="PRU00723"/>
    </source>
</evidence>
<feature type="region of interest" description="Disordered" evidence="5">
    <location>
        <begin position="272"/>
        <end position="302"/>
    </location>
</feature>